<protein>
    <submittedName>
        <fullName evidence="2">Ribonuclease H-like protein</fullName>
    </submittedName>
</protein>
<gene>
    <name evidence="2" type="ORF">MGU_09557</name>
</gene>
<accession>A0A0B4HUM6</accession>
<proteinExistence type="predicted"/>
<evidence type="ECO:0000313" key="2">
    <source>
        <dbReference type="EMBL" id="KID83194.1"/>
    </source>
</evidence>
<dbReference type="GO" id="GO:0003676">
    <property type="term" value="F:nucleic acid binding"/>
    <property type="evidence" value="ECO:0007669"/>
    <property type="project" value="InterPro"/>
</dbReference>
<keyword evidence="3" id="KW-1185">Reference proteome</keyword>
<evidence type="ECO:0000313" key="3">
    <source>
        <dbReference type="Proteomes" id="UP000031192"/>
    </source>
</evidence>
<dbReference type="InterPro" id="IPR012337">
    <property type="entry name" value="RNaseH-like_sf"/>
</dbReference>
<reference evidence="2 3" key="1">
    <citation type="journal article" date="2014" name="Proc. Natl. Acad. Sci. U.S.A.">
        <title>Trajectory and genomic determinants of fungal-pathogen speciation and host adaptation.</title>
        <authorList>
            <person name="Hu X."/>
            <person name="Xiao G."/>
            <person name="Zheng P."/>
            <person name="Shang Y."/>
            <person name="Su Y."/>
            <person name="Zhang X."/>
            <person name="Liu X."/>
            <person name="Zhan S."/>
            <person name="St Leger R.J."/>
            <person name="Wang C."/>
        </authorList>
    </citation>
    <scope>NUCLEOTIDE SEQUENCE [LARGE SCALE GENOMIC DNA]</scope>
    <source>
        <strain evidence="2 3">ARSEF 977</strain>
    </source>
</reference>
<dbReference type="HOGENOM" id="CLU_642638_0_0_1"/>
<evidence type="ECO:0000256" key="1">
    <source>
        <dbReference type="SAM" id="MobiDB-lite"/>
    </source>
</evidence>
<feature type="compositionally biased region" description="Polar residues" evidence="1">
    <location>
        <begin position="149"/>
        <end position="160"/>
    </location>
</feature>
<dbReference type="AlphaFoldDB" id="A0A0B4HUM6"/>
<dbReference type="OrthoDB" id="5241404at2759"/>
<organism evidence="2 3">
    <name type="scientific">Metarhizium guizhouense (strain ARSEF 977)</name>
    <dbReference type="NCBI Taxonomy" id="1276136"/>
    <lineage>
        <taxon>Eukaryota</taxon>
        <taxon>Fungi</taxon>
        <taxon>Dikarya</taxon>
        <taxon>Ascomycota</taxon>
        <taxon>Pezizomycotina</taxon>
        <taxon>Sordariomycetes</taxon>
        <taxon>Hypocreomycetidae</taxon>
        <taxon>Hypocreales</taxon>
        <taxon>Clavicipitaceae</taxon>
        <taxon>Metarhizium</taxon>
    </lineage>
</organism>
<name>A0A0B4HUM6_METGA</name>
<dbReference type="Proteomes" id="UP000031192">
    <property type="component" value="Unassembled WGS sequence"/>
</dbReference>
<dbReference type="InterPro" id="IPR036397">
    <property type="entry name" value="RNaseH_sf"/>
</dbReference>
<comment type="caution">
    <text evidence="2">The sequence shown here is derived from an EMBL/GenBank/DDBJ whole genome shotgun (WGS) entry which is preliminary data.</text>
</comment>
<sequence length="479" mass="53992">MCESRNTVCKYCTLKTLSWHSCEEFDKYKNGNADLNIDPSNFEWVQKHGAEQMKMRHEFIIIACPSCKSPKAEPNRKVVITAITKTASTYAGKFIIKTRGTTAKPIQWVKRYHSRKSHMADTETELDTALTGHDLNPRNSDDDDDDSTQRSGSEPPSTRNAIPHGHSDDNMHRNPGIFRVPDPSEVAGRFMQCQEKGCKVTSGAAEFPAMTLRTGFSYCLDHIRNEEVTHRSEERTDFSNMTLIFYNLELNKDGEIEQIGACTENNKTFSSFIKTSVRANTSPMLRAIPQTFWTIFAAHPARAIKDFIAWIDLNHQTNTGGDKNQNNIMLAAHNGSSHDHIRLIRMMMKPGVDPPDYRLTDTLVLFKVIKGRNLGASLAALRDRYAPWIPHIAHDADSDASVLRYVTVIAFKDTKPRCYPFGISCGEYTNRTGMNMYLPSPVATFPDTFSSPTRLVGLPSQDSDSVSVSYETDYSEFEF</sequence>
<dbReference type="SUPFAM" id="SSF53098">
    <property type="entry name" value="Ribonuclease H-like"/>
    <property type="match status" value="1"/>
</dbReference>
<dbReference type="EMBL" id="AZNH01000065">
    <property type="protein sequence ID" value="KID83194.1"/>
    <property type="molecule type" value="Genomic_DNA"/>
</dbReference>
<dbReference type="Gene3D" id="3.30.420.10">
    <property type="entry name" value="Ribonuclease H-like superfamily/Ribonuclease H"/>
    <property type="match status" value="1"/>
</dbReference>
<feature type="region of interest" description="Disordered" evidence="1">
    <location>
        <begin position="113"/>
        <end position="182"/>
    </location>
</feature>